<gene>
    <name evidence="1" type="ORF">AQS8620_00908</name>
</gene>
<organism evidence="1 2">
    <name type="scientific">Aquimixticola soesokkakensis</name>
    <dbReference type="NCBI Taxonomy" id="1519096"/>
    <lineage>
        <taxon>Bacteria</taxon>
        <taxon>Pseudomonadati</taxon>
        <taxon>Pseudomonadota</taxon>
        <taxon>Alphaproteobacteria</taxon>
        <taxon>Rhodobacterales</taxon>
        <taxon>Paracoccaceae</taxon>
        <taxon>Aquimixticola</taxon>
    </lineage>
</organism>
<accession>A0A1Y5S033</accession>
<sequence length="340" mass="38327">MPELMPDQTHARMSDAKQALTADPSEMTFDEWLAAVEELGEDRGFFEPLGPDHSAVFTDEGDCLLVTFESVDDMMVRSEDGLPLGFALADPHGWSQLTLFSHDQTQRPSWFRHRAIYGFLDRLTDEDFFDRYQKVVFYGSGAAGYAAAAYSVAAPGATVVALAPQATQAALLASWDHRHPKARAMDFSSRYGFAPDMVEAAQSAFVFFDPLVAEDAMHAALFARPHVTLKPCRFFGERLEEAFIDMDILGPLLKAAMDDRLTLPLINKLLRRRKGQTIYHNEMLKSLRQSDRPALVAHLARFVLTRRNAPRYRRALQQARTELSAKGFEPDWLLEDPTRD</sequence>
<evidence type="ECO:0008006" key="3">
    <source>
        <dbReference type="Google" id="ProtNLM"/>
    </source>
</evidence>
<dbReference type="Proteomes" id="UP000193862">
    <property type="component" value="Unassembled WGS sequence"/>
</dbReference>
<name>A0A1Y5S033_9RHOB</name>
<dbReference type="EMBL" id="FWFS01000003">
    <property type="protein sequence ID" value="SLN29404.1"/>
    <property type="molecule type" value="Genomic_DNA"/>
</dbReference>
<evidence type="ECO:0000313" key="2">
    <source>
        <dbReference type="Proteomes" id="UP000193862"/>
    </source>
</evidence>
<dbReference type="OrthoDB" id="1997677at2"/>
<protein>
    <recommendedName>
        <fullName evidence="3">Phosphoadenosine phosphosulfate reductase</fullName>
    </recommendedName>
</protein>
<dbReference type="RefSeq" id="WP_085835670.1">
    <property type="nucleotide sequence ID" value="NZ_FWFS01000003.1"/>
</dbReference>
<dbReference type="AlphaFoldDB" id="A0A1Y5S033"/>
<keyword evidence="2" id="KW-1185">Reference proteome</keyword>
<evidence type="ECO:0000313" key="1">
    <source>
        <dbReference type="EMBL" id="SLN29404.1"/>
    </source>
</evidence>
<proteinExistence type="predicted"/>
<reference evidence="1 2" key="1">
    <citation type="submission" date="2017-03" db="EMBL/GenBank/DDBJ databases">
        <authorList>
            <person name="Afonso C.L."/>
            <person name="Miller P.J."/>
            <person name="Scott M.A."/>
            <person name="Spackman E."/>
            <person name="Goraichik I."/>
            <person name="Dimitrov K.M."/>
            <person name="Suarez D.L."/>
            <person name="Swayne D.E."/>
        </authorList>
    </citation>
    <scope>NUCLEOTIDE SEQUENCE [LARGE SCALE GENOMIC DNA]</scope>
    <source>
        <strain evidence="1 2">CECT 8620</strain>
    </source>
</reference>